<dbReference type="AlphaFoldDB" id="A0A5C5RQD2"/>
<dbReference type="Pfam" id="PF13560">
    <property type="entry name" value="HTH_31"/>
    <property type="match status" value="1"/>
</dbReference>
<dbReference type="Gene3D" id="3.30.450.180">
    <property type="match status" value="1"/>
</dbReference>
<dbReference type="SMART" id="SM00530">
    <property type="entry name" value="HTH_XRE"/>
    <property type="match status" value="1"/>
</dbReference>
<feature type="region of interest" description="Disordered" evidence="1">
    <location>
        <begin position="1"/>
        <end position="37"/>
    </location>
</feature>
<dbReference type="InterPro" id="IPR001387">
    <property type="entry name" value="Cro/C1-type_HTH"/>
</dbReference>
<reference evidence="3 4" key="1">
    <citation type="submission" date="2019-08" db="EMBL/GenBank/DDBJ databases">
        <title>Tsukamurella conjunctivitidis sp. nov., Tsukamurella assacharolytica sp. nov. and Tsukamurella sputae sp. nov. isolated from patients with conjunctivitis, bacteraemia (lymphoma) and respiratory infection (sputum) in Hong Kong.</title>
        <authorList>
            <person name="Fok K.M.N."/>
            <person name="Fong J.Y.H."/>
        </authorList>
    </citation>
    <scope>NUCLEOTIDE SEQUENCE [LARGE SCALE GENOMIC DNA]</scope>
    <source>
        <strain evidence="3 4">HKU70</strain>
    </source>
</reference>
<evidence type="ECO:0000256" key="1">
    <source>
        <dbReference type="SAM" id="MobiDB-lite"/>
    </source>
</evidence>
<sequence>MRAVSSRTGRRRARRARRPRTEERGGCERRCGFSRSCLHPAPEVPWAAGEESPPPPCSDGGGALMARDPRLVTLGAFVRTRRDAAVPPPTEERRQVSGLRREEVAARAFISDDYYRRIEQGRIVPSGDVLRRIGEVLGFGDDEYRYAQSLLADPGDADRPEAAAPSAALRSLVGQLGDVPALVIGPGTAILAWNRAAAGLLVDFAAVPADRRRYAELLFTDEDFQSRFADLDAMRRTVVGIVRASAPSGEPDGAWIDRLVAADERFRELWRRHDVTQPHDHLRVRLRTGGGASIEYDQVVLQVVDEPTQRVLLFARCSP</sequence>
<dbReference type="PANTHER" id="PTHR35010:SF2">
    <property type="entry name" value="BLL4672 PROTEIN"/>
    <property type="match status" value="1"/>
</dbReference>
<evidence type="ECO:0000313" key="4">
    <source>
        <dbReference type="Proteomes" id="UP000319792"/>
    </source>
</evidence>
<accession>A0A5C5RQD2</accession>
<dbReference type="Gene3D" id="1.10.260.40">
    <property type="entry name" value="lambda repressor-like DNA-binding domains"/>
    <property type="match status" value="1"/>
</dbReference>
<comment type="caution">
    <text evidence="3">The sequence shown here is derived from an EMBL/GenBank/DDBJ whole genome shotgun (WGS) entry which is preliminary data.</text>
</comment>
<gene>
    <name evidence="3" type="ORF">FK268_05960</name>
</gene>
<feature type="domain" description="HTH cro/C1-type" evidence="2">
    <location>
        <begin position="92"/>
        <end position="145"/>
    </location>
</feature>
<evidence type="ECO:0000259" key="2">
    <source>
        <dbReference type="PROSITE" id="PS50943"/>
    </source>
</evidence>
<dbReference type="Proteomes" id="UP000319792">
    <property type="component" value="Unassembled WGS sequence"/>
</dbReference>
<feature type="compositionally biased region" description="Basic residues" evidence="1">
    <location>
        <begin position="8"/>
        <end position="18"/>
    </location>
</feature>
<dbReference type="SUPFAM" id="SSF47413">
    <property type="entry name" value="lambda repressor-like DNA-binding domains"/>
    <property type="match status" value="1"/>
</dbReference>
<protein>
    <submittedName>
        <fullName evidence="3">Helix-turn-helix domain-containing protein</fullName>
    </submittedName>
</protein>
<dbReference type="CDD" id="cd00093">
    <property type="entry name" value="HTH_XRE"/>
    <property type="match status" value="1"/>
</dbReference>
<dbReference type="InterPro" id="IPR010982">
    <property type="entry name" value="Lambda_DNA-bd_dom_sf"/>
</dbReference>
<dbReference type="GO" id="GO:0003677">
    <property type="term" value="F:DNA binding"/>
    <property type="evidence" value="ECO:0007669"/>
    <property type="project" value="InterPro"/>
</dbReference>
<organism evidence="3 4">
    <name type="scientific">Tsukamurella sputi</name>
    <dbReference type="NCBI Taxonomy" id="2591848"/>
    <lineage>
        <taxon>Bacteria</taxon>
        <taxon>Bacillati</taxon>
        <taxon>Actinomycetota</taxon>
        <taxon>Actinomycetes</taxon>
        <taxon>Mycobacteriales</taxon>
        <taxon>Tsukamurellaceae</taxon>
        <taxon>Tsukamurella</taxon>
    </lineage>
</organism>
<dbReference type="EMBL" id="VIGV01000002">
    <property type="protein sequence ID" value="TWS24788.1"/>
    <property type="molecule type" value="Genomic_DNA"/>
</dbReference>
<keyword evidence="4" id="KW-1185">Reference proteome</keyword>
<dbReference type="Pfam" id="PF17765">
    <property type="entry name" value="MLTR_LBD"/>
    <property type="match status" value="1"/>
</dbReference>
<evidence type="ECO:0000313" key="3">
    <source>
        <dbReference type="EMBL" id="TWS24788.1"/>
    </source>
</evidence>
<dbReference type="InterPro" id="IPR041413">
    <property type="entry name" value="MLTR_LBD"/>
</dbReference>
<dbReference type="PANTHER" id="PTHR35010">
    <property type="entry name" value="BLL4672 PROTEIN-RELATED"/>
    <property type="match status" value="1"/>
</dbReference>
<proteinExistence type="predicted"/>
<feature type="compositionally biased region" description="Basic and acidic residues" evidence="1">
    <location>
        <begin position="19"/>
        <end position="31"/>
    </location>
</feature>
<name>A0A5C5RQD2_9ACTN</name>
<dbReference type="PROSITE" id="PS50943">
    <property type="entry name" value="HTH_CROC1"/>
    <property type="match status" value="1"/>
</dbReference>